<evidence type="ECO:0008006" key="4">
    <source>
        <dbReference type="Google" id="ProtNLM"/>
    </source>
</evidence>
<reference evidence="2 3" key="1">
    <citation type="journal article" date="2015" name="Stand. Genomic Sci.">
        <title>Genomic Encyclopedia of Bacterial and Archaeal Type Strains, Phase III: the genomes of soil and plant-associated and newly described type strains.</title>
        <authorList>
            <person name="Whitman W.B."/>
            <person name="Woyke T."/>
            <person name="Klenk H.P."/>
            <person name="Zhou Y."/>
            <person name="Lilburn T.G."/>
            <person name="Beck B.J."/>
            <person name="De Vos P."/>
            <person name="Vandamme P."/>
            <person name="Eisen J.A."/>
            <person name="Garrity G."/>
            <person name="Hugenholtz P."/>
            <person name="Kyrpides N.C."/>
        </authorList>
    </citation>
    <scope>NUCLEOTIDE SEQUENCE [LARGE SCALE GENOMIC DNA]</scope>
    <source>
        <strain evidence="2 3">VKM Ac-2541</strain>
    </source>
</reference>
<protein>
    <recommendedName>
        <fullName evidence="4">Allene oxide cyclase barrel-like domain-containing protein</fullName>
    </recommendedName>
</protein>
<keyword evidence="3" id="KW-1185">Reference proteome</keyword>
<evidence type="ECO:0000313" key="3">
    <source>
        <dbReference type="Proteomes" id="UP000295573"/>
    </source>
</evidence>
<comment type="caution">
    <text evidence="2">The sequence shown here is derived from an EMBL/GenBank/DDBJ whole genome shotgun (WGS) entry which is preliminary data.</text>
</comment>
<dbReference type="OrthoDB" id="3826547at2"/>
<evidence type="ECO:0000256" key="1">
    <source>
        <dbReference type="SAM" id="SignalP"/>
    </source>
</evidence>
<dbReference type="RefSeq" id="WP_132149080.1">
    <property type="nucleotide sequence ID" value="NZ_SLWR01000005.1"/>
</dbReference>
<keyword evidence="1" id="KW-0732">Signal</keyword>
<sequence>MRRFALLVGIIVVLGLGGAPSAVAASPDVSHFAFSESFTDPDFCGTGQPVDVSVSVRGTEFFAPNQPVDYRNISQGTIVYTNPENDVTVSRQFAGPLSDTLISGDPEGVFTVERVVSGLSGKLRTPDGTVLLGAGYLIFHETFDGDELLSREILVDRGPHPNLESDLALFCEVMTDVLGLG</sequence>
<feature type="chain" id="PRO_5020713974" description="Allene oxide cyclase barrel-like domain-containing protein" evidence="1">
    <location>
        <begin position="25"/>
        <end position="181"/>
    </location>
</feature>
<proteinExistence type="predicted"/>
<gene>
    <name evidence="2" type="ORF">EV646_10568</name>
</gene>
<feature type="signal peptide" evidence="1">
    <location>
        <begin position="1"/>
        <end position="24"/>
    </location>
</feature>
<name>A0A4R2ISP4_9ACTN</name>
<accession>A0A4R2ISP4</accession>
<organism evidence="2 3">
    <name type="scientific">Kribbella antiqua</name>
    <dbReference type="NCBI Taxonomy" id="2512217"/>
    <lineage>
        <taxon>Bacteria</taxon>
        <taxon>Bacillati</taxon>
        <taxon>Actinomycetota</taxon>
        <taxon>Actinomycetes</taxon>
        <taxon>Propionibacteriales</taxon>
        <taxon>Kribbellaceae</taxon>
        <taxon>Kribbella</taxon>
    </lineage>
</organism>
<dbReference type="AlphaFoldDB" id="A0A4R2ISP4"/>
<dbReference type="EMBL" id="SLWR01000005">
    <property type="protein sequence ID" value="TCO47516.1"/>
    <property type="molecule type" value="Genomic_DNA"/>
</dbReference>
<evidence type="ECO:0000313" key="2">
    <source>
        <dbReference type="EMBL" id="TCO47516.1"/>
    </source>
</evidence>
<dbReference type="Proteomes" id="UP000295573">
    <property type="component" value="Unassembled WGS sequence"/>
</dbReference>